<dbReference type="InterPro" id="IPR035994">
    <property type="entry name" value="Nucleoside_phosphorylase_sf"/>
</dbReference>
<evidence type="ECO:0000256" key="3">
    <source>
        <dbReference type="ARBA" id="ARBA00022679"/>
    </source>
</evidence>
<feature type="binding site" evidence="5">
    <location>
        <position position="5"/>
    </location>
    <ligand>
        <name>a purine D-ribonucleoside</name>
        <dbReference type="ChEBI" id="CHEBI:142355"/>
        <note>ligand shared between dimeric partners</note>
    </ligand>
</feature>
<dbReference type="SUPFAM" id="SSF53167">
    <property type="entry name" value="Purine and uridine phosphorylases"/>
    <property type="match status" value="1"/>
</dbReference>
<feature type="domain" description="Nucleoside phosphorylase" evidence="6">
    <location>
        <begin position="16"/>
        <end position="223"/>
    </location>
</feature>
<dbReference type="Pfam" id="PF01048">
    <property type="entry name" value="PNP_UDP_1"/>
    <property type="match status" value="1"/>
</dbReference>
<comment type="function">
    <text evidence="5">Catalyzes the reversible phosphorolytic breakdown of the N-glycosidic bond in the beta-(deoxy)ribonucleoside molecules, with the formation of the corresponding free purine bases and pentose-1-phosphate.</text>
</comment>
<comment type="similarity">
    <text evidence="1 5">Belongs to the PNP/UDP phosphorylase family.</text>
</comment>
<evidence type="ECO:0000259" key="6">
    <source>
        <dbReference type="Pfam" id="PF01048"/>
    </source>
</evidence>
<evidence type="ECO:0000256" key="1">
    <source>
        <dbReference type="ARBA" id="ARBA00010456"/>
    </source>
</evidence>
<dbReference type="HAMAP" id="MF_01627">
    <property type="entry name" value="Pur_nucleosid_phosp"/>
    <property type="match status" value="1"/>
</dbReference>
<comment type="subunit">
    <text evidence="5">Homohexamer; trimer of homodimers.</text>
</comment>
<feature type="binding site" description="in other chain" evidence="5">
    <location>
        <begin position="180"/>
        <end position="182"/>
    </location>
    <ligand>
        <name>a purine D-ribonucleoside</name>
        <dbReference type="ChEBI" id="CHEBI:142355"/>
        <note>ligand shared between dimeric partners</note>
    </ligand>
</feature>
<reference evidence="7" key="1">
    <citation type="journal article" date="2021" name="PeerJ">
        <title>Extensive microbial diversity within the chicken gut microbiome revealed by metagenomics and culture.</title>
        <authorList>
            <person name="Gilroy R."/>
            <person name="Ravi A."/>
            <person name="Getino M."/>
            <person name="Pursley I."/>
            <person name="Horton D.L."/>
            <person name="Alikhan N.F."/>
            <person name="Baker D."/>
            <person name="Gharbi K."/>
            <person name="Hall N."/>
            <person name="Watson M."/>
            <person name="Adriaenssens E.M."/>
            <person name="Foster-Nyarko E."/>
            <person name="Jarju S."/>
            <person name="Secka A."/>
            <person name="Antonio M."/>
            <person name="Oren A."/>
            <person name="Chaudhuri R.R."/>
            <person name="La Ragione R."/>
            <person name="Hildebrand F."/>
            <person name="Pallen M.J."/>
        </authorList>
    </citation>
    <scope>NUCLEOTIDE SEQUENCE</scope>
    <source>
        <strain evidence="7">ChiGjej1B1-14440</strain>
    </source>
</reference>
<reference evidence="7" key="2">
    <citation type="submission" date="2021-04" db="EMBL/GenBank/DDBJ databases">
        <authorList>
            <person name="Gilroy R."/>
        </authorList>
    </citation>
    <scope>NUCLEOTIDE SEQUENCE</scope>
    <source>
        <strain evidence="7">ChiGjej1B1-14440</strain>
    </source>
</reference>
<dbReference type="NCBIfam" id="TIGR00107">
    <property type="entry name" value="deoD"/>
    <property type="match status" value="1"/>
</dbReference>
<comment type="catalytic activity">
    <reaction evidence="5">
        <text>a purine 2'-deoxy-D-ribonucleoside + phosphate = a purine nucleobase + 2-deoxy-alpha-D-ribose 1-phosphate</text>
        <dbReference type="Rhea" id="RHEA:36431"/>
        <dbReference type="ChEBI" id="CHEBI:26386"/>
        <dbReference type="ChEBI" id="CHEBI:43474"/>
        <dbReference type="ChEBI" id="CHEBI:57259"/>
        <dbReference type="ChEBI" id="CHEBI:142361"/>
        <dbReference type="EC" id="2.4.2.1"/>
    </reaction>
</comment>
<feature type="site" description="Important for catalytic activity" evidence="5">
    <location>
        <position position="218"/>
    </location>
</feature>
<dbReference type="AlphaFoldDB" id="A0A9D1XPG6"/>
<dbReference type="EC" id="2.4.2.1" evidence="5"/>
<dbReference type="InterPro" id="IPR000845">
    <property type="entry name" value="Nucleoside_phosphorylase_d"/>
</dbReference>
<evidence type="ECO:0000313" key="7">
    <source>
        <dbReference type="EMBL" id="HIX82807.1"/>
    </source>
</evidence>
<dbReference type="InterPro" id="IPR018016">
    <property type="entry name" value="Nucleoside_phosphorylase_CS"/>
</dbReference>
<dbReference type="EMBL" id="DXET01000287">
    <property type="protein sequence ID" value="HIX82807.1"/>
    <property type="molecule type" value="Genomic_DNA"/>
</dbReference>
<comment type="catalytic activity">
    <reaction evidence="5">
        <text>a purine D-ribonucleoside + phosphate = a purine nucleobase + alpha-D-ribose 1-phosphate</text>
        <dbReference type="Rhea" id="RHEA:19805"/>
        <dbReference type="ChEBI" id="CHEBI:26386"/>
        <dbReference type="ChEBI" id="CHEBI:43474"/>
        <dbReference type="ChEBI" id="CHEBI:57720"/>
        <dbReference type="ChEBI" id="CHEBI:142355"/>
        <dbReference type="EC" id="2.4.2.1"/>
    </reaction>
</comment>
<feature type="binding site" description="in other chain" evidence="5">
    <location>
        <begin position="88"/>
        <end position="91"/>
    </location>
    <ligand>
        <name>phosphate</name>
        <dbReference type="ChEBI" id="CHEBI:43474"/>
        <note>ligand shared between dimeric partners</note>
    </ligand>
</feature>
<feature type="binding site" description="in other chain" evidence="5">
    <location>
        <position position="21"/>
    </location>
    <ligand>
        <name>phosphate</name>
        <dbReference type="ChEBI" id="CHEBI:43474"/>
        <note>ligand shared between dimeric partners</note>
    </ligand>
</feature>
<dbReference type="PROSITE" id="PS01232">
    <property type="entry name" value="PNP_UDP_1"/>
    <property type="match status" value="1"/>
</dbReference>
<dbReference type="Gene3D" id="3.40.50.1580">
    <property type="entry name" value="Nucleoside phosphorylase domain"/>
    <property type="match status" value="1"/>
</dbReference>
<dbReference type="Proteomes" id="UP000886724">
    <property type="component" value="Unassembled WGS sequence"/>
</dbReference>
<protein>
    <recommendedName>
        <fullName evidence="5">Purine nucleoside phosphorylase DeoD-type</fullName>
        <shortName evidence="5">PNP</shortName>
        <ecNumber evidence="5">2.4.2.1</ecNumber>
    </recommendedName>
</protein>
<dbReference type="PANTHER" id="PTHR43691:SF11">
    <property type="entry name" value="FI09636P-RELATED"/>
    <property type="match status" value="1"/>
</dbReference>
<feature type="binding site" description="in other chain" evidence="5">
    <location>
        <position position="25"/>
    </location>
    <ligand>
        <name>phosphate</name>
        <dbReference type="ChEBI" id="CHEBI:43474"/>
        <note>ligand shared between dimeric partners</note>
    </ligand>
</feature>
<dbReference type="GO" id="GO:0006218">
    <property type="term" value="P:uridine catabolic process"/>
    <property type="evidence" value="ECO:0007669"/>
    <property type="project" value="TreeGrafter"/>
</dbReference>
<keyword evidence="3 5" id="KW-0808">Transferase</keyword>
<dbReference type="PANTHER" id="PTHR43691">
    <property type="entry name" value="URIDINE PHOSPHORYLASE"/>
    <property type="match status" value="1"/>
</dbReference>
<comment type="catalytic activity">
    <reaction evidence="4">
        <text>uridine + phosphate = alpha-D-ribose 1-phosphate + uracil</text>
        <dbReference type="Rhea" id="RHEA:24388"/>
        <dbReference type="ChEBI" id="CHEBI:16704"/>
        <dbReference type="ChEBI" id="CHEBI:17568"/>
        <dbReference type="ChEBI" id="CHEBI:43474"/>
        <dbReference type="ChEBI" id="CHEBI:57720"/>
        <dbReference type="EC" id="2.4.2.3"/>
    </reaction>
</comment>
<accession>A0A9D1XPG6</accession>
<comment type="caution">
    <text evidence="7">The sequence shown here is derived from an EMBL/GenBank/DDBJ whole genome shotgun (WGS) entry which is preliminary data.</text>
</comment>
<evidence type="ECO:0000313" key="8">
    <source>
        <dbReference type="Proteomes" id="UP000886724"/>
    </source>
</evidence>
<evidence type="ECO:0000256" key="2">
    <source>
        <dbReference type="ARBA" id="ARBA00022676"/>
    </source>
</evidence>
<proteinExistence type="inferred from homology"/>
<feature type="binding site" description="in other chain" evidence="5">
    <location>
        <begin position="204"/>
        <end position="205"/>
    </location>
    <ligand>
        <name>a purine D-ribonucleoside</name>
        <dbReference type="ChEBI" id="CHEBI:142355"/>
        <note>ligand shared between dimeric partners</note>
    </ligand>
</feature>
<feature type="active site" description="Proton donor" evidence="5">
    <location>
        <position position="205"/>
    </location>
</feature>
<dbReference type="GO" id="GO:0004731">
    <property type="term" value="F:purine-nucleoside phosphorylase activity"/>
    <property type="evidence" value="ECO:0007669"/>
    <property type="project" value="UniProtKB-UniRule"/>
</dbReference>
<evidence type="ECO:0000256" key="5">
    <source>
        <dbReference type="HAMAP-Rule" id="MF_01627"/>
    </source>
</evidence>
<organism evidence="7 8">
    <name type="scientific">Candidatus Erysipelatoclostridium merdavium</name>
    <dbReference type="NCBI Taxonomy" id="2838566"/>
    <lineage>
        <taxon>Bacteria</taxon>
        <taxon>Bacillati</taxon>
        <taxon>Bacillota</taxon>
        <taxon>Erysipelotrichia</taxon>
        <taxon>Erysipelotrichales</taxon>
        <taxon>Erysipelotrichales incertae sedis</taxon>
    </lineage>
</organism>
<dbReference type="InterPro" id="IPR004402">
    <property type="entry name" value="DeoD-type"/>
</dbReference>
<keyword evidence="2 5" id="KW-0328">Glycosyltransferase</keyword>
<name>A0A9D1XPG6_9FIRM</name>
<dbReference type="GO" id="GO:0004850">
    <property type="term" value="F:uridine phosphorylase activity"/>
    <property type="evidence" value="ECO:0007669"/>
    <property type="project" value="UniProtKB-EC"/>
</dbReference>
<dbReference type="CDD" id="cd09006">
    <property type="entry name" value="PNP_EcPNPI-like"/>
    <property type="match status" value="1"/>
</dbReference>
<dbReference type="NCBIfam" id="NF004489">
    <property type="entry name" value="PRK05819.1"/>
    <property type="match status" value="1"/>
</dbReference>
<dbReference type="GO" id="GO:0005829">
    <property type="term" value="C:cytosol"/>
    <property type="evidence" value="ECO:0007669"/>
    <property type="project" value="TreeGrafter"/>
</dbReference>
<evidence type="ECO:0000256" key="4">
    <source>
        <dbReference type="ARBA" id="ARBA00048447"/>
    </source>
</evidence>
<gene>
    <name evidence="5 7" type="primary">deoD</name>
    <name evidence="7" type="ORF">H9980_12690</name>
</gene>
<feature type="binding site" evidence="5">
    <location>
        <position position="44"/>
    </location>
    <ligand>
        <name>phosphate</name>
        <dbReference type="ChEBI" id="CHEBI:43474"/>
        <note>ligand shared between dimeric partners</note>
    </ligand>
</feature>
<sequence length="233" mass="25520">MATPHNQANPGEIAKTVLMPGDPLRAKFLANTYLENVKEFNTVRNMLGYTGTYKGKEVSIMGSGMGMPSMGIYCHELYSQYGVESIIRIGSCGSLKKDIKLRDIIIVQGACTDSNFAHQYELPGTYSAISSFDLLEKAVNEARKKDAAFHVGNVISSDIFYHADKDSGAKWASMGCLGVEMESYALFATAAYFNKKAITLLTVSDSLVSDEITTAKEREKTFTTMMEIALEIA</sequence>
<dbReference type="GO" id="GO:0042278">
    <property type="term" value="P:purine nucleoside metabolic process"/>
    <property type="evidence" value="ECO:0007669"/>
    <property type="project" value="UniProtKB-UniRule"/>
</dbReference>